<evidence type="ECO:0000256" key="1">
    <source>
        <dbReference type="SAM" id="Phobius"/>
    </source>
</evidence>
<accession>A0A7J5DSC3</accession>
<gene>
    <name evidence="2" type="ORF">F9L07_24740</name>
</gene>
<proteinExistence type="predicted"/>
<organism evidence="2 3">
    <name type="scientific">Nocardioides simplex</name>
    <name type="common">Arthrobacter simplex</name>
    <dbReference type="NCBI Taxonomy" id="2045"/>
    <lineage>
        <taxon>Bacteria</taxon>
        <taxon>Bacillati</taxon>
        <taxon>Actinomycetota</taxon>
        <taxon>Actinomycetes</taxon>
        <taxon>Propionibacteriales</taxon>
        <taxon>Nocardioidaceae</taxon>
        <taxon>Pimelobacter</taxon>
    </lineage>
</organism>
<feature type="transmembrane region" description="Helical" evidence="1">
    <location>
        <begin position="12"/>
        <end position="34"/>
    </location>
</feature>
<dbReference type="RefSeq" id="WP_151582359.1">
    <property type="nucleotide sequence ID" value="NZ_CP182503.1"/>
</dbReference>
<dbReference type="EMBL" id="WBVM01000004">
    <property type="protein sequence ID" value="KAB2807889.1"/>
    <property type="molecule type" value="Genomic_DNA"/>
</dbReference>
<keyword evidence="1" id="KW-0472">Membrane</keyword>
<name>A0A7J5DSC3_NOCSI</name>
<feature type="transmembrane region" description="Helical" evidence="1">
    <location>
        <begin position="40"/>
        <end position="60"/>
    </location>
</feature>
<dbReference type="Proteomes" id="UP000449906">
    <property type="component" value="Unassembled WGS sequence"/>
</dbReference>
<sequence length="96" mass="9522">MGEGGPARAAAFWGTAGLSAALNLAGVWLGISSVSFLEDALGLVVPFVPLVLTALVAVPVRARWGRPIGRAVLVGGVVGAAAVVALVGYVATHMTS</sequence>
<comment type="caution">
    <text evidence="2">The sequence shown here is derived from an EMBL/GenBank/DDBJ whole genome shotgun (WGS) entry which is preliminary data.</text>
</comment>
<protein>
    <submittedName>
        <fullName evidence="2">Uncharacterized protein</fullName>
    </submittedName>
</protein>
<dbReference type="AlphaFoldDB" id="A0A7J5DSC3"/>
<feature type="transmembrane region" description="Helical" evidence="1">
    <location>
        <begin position="72"/>
        <end position="91"/>
    </location>
</feature>
<reference evidence="2 3" key="1">
    <citation type="submission" date="2019-09" db="EMBL/GenBank/DDBJ databases">
        <title>Pimelobacter sp. isolated from Paulinella.</title>
        <authorList>
            <person name="Jeong S.E."/>
        </authorList>
    </citation>
    <scope>NUCLEOTIDE SEQUENCE [LARGE SCALE GENOMIC DNA]</scope>
    <source>
        <strain evidence="2 3">Pch-N</strain>
    </source>
</reference>
<evidence type="ECO:0000313" key="2">
    <source>
        <dbReference type="EMBL" id="KAB2807889.1"/>
    </source>
</evidence>
<keyword evidence="1" id="KW-1133">Transmembrane helix</keyword>
<keyword evidence="1" id="KW-0812">Transmembrane</keyword>
<evidence type="ECO:0000313" key="3">
    <source>
        <dbReference type="Proteomes" id="UP000449906"/>
    </source>
</evidence>